<dbReference type="AlphaFoldDB" id="A0A0F9HKU5"/>
<organism evidence="1">
    <name type="scientific">marine sediment metagenome</name>
    <dbReference type="NCBI Taxonomy" id="412755"/>
    <lineage>
        <taxon>unclassified sequences</taxon>
        <taxon>metagenomes</taxon>
        <taxon>ecological metagenomes</taxon>
    </lineage>
</organism>
<proteinExistence type="predicted"/>
<evidence type="ECO:0000313" key="1">
    <source>
        <dbReference type="EMBL" id="KKM03772.1"/>
    </source>
</evidence>
<name>A0A0F9HKU5_9ZZZZ</name>
<protein>
    <submittedName>
        <fullName evidence="1">Uncharacterized protein</fullName>
    </submittedName>
</protein>
<gene>
    <name evidence="1" type="ORF">LCGC14_1771060</name>
</gene>
<sequence length="224" mass="27052">MAKILYCPGPFATYNARFLYTQEPDTEMIKKSKDIIETCSKYNLTLHIKVHPSGERSNYAHFKYLTKNYNVKVIGGYWKWFKKAESIIPHYQLVIIDIVRTAILPVMAQTTIPTIIYTKQDLKQWKLEDLDKIFHIVKTKQQLDILLNKFSFGELYLPENEQLMKKWFTKRETIQRWYEVGKRDFFLRRRFRHEWKNDGIPNINMEKLWKRFKRITNPPLKGKI</sequence>
<comment type="caution">
    <text evidence="1">The sequence shown here is derived from an EMBL/GenBank/DDBJ whole genome shotgun (WGS) entry which is preliminary data.</text>
</comment>
<accession>A0A0F9HKU5</accession>
<reference evidence="1" key="1">
    <citation type="journal article" date="2015" name="Nature">
        <title>Complex archaea that bridge the gap between prokaryotes and eukaryotes.</title>
        <authorList>
            <person name="Spang A."/>
            <person name="Saw J.H."/>
            <person name="Jorgensen S.L."/>
            <person name="Zaremba-Niedzwiedzka K."/>
            <person name="Martijn J."/>
            <person name="Lind A.E."/>
            <person name="van Eijk R."/>
            <person name="Schleper C."/>
            <person name="Guy L."/>
            <person name="Ettema T.J."/>
        </authorList>
    </citation>
    <scope>NUCLEOTIDE SEQUENCE</scope>
</reference>
<dbReference type="EMBL" id="LAZR01016604">
    <property type="protein sequence ID" value="KKM03772.1"/>
    <property type="molecule type" value="Genomic_DNA"/>
</dbReference>